<dbReference type="GO" id="GO:0010025">
    <property type="term" value="P:wax biosynthetic process"/>
    <property type="evidence" value="ECO:0007669"/>
    <property type="project" value="TreeGrafter"/>
</dbReference>
<keyword evidence="2 7" id="KW-0436">Ligase</keyword>
<evidence type="ECO:0000256" key="4">
    <source>
        <dbReference type="ARBA" id="ARBA00022832"/>
    </source>
</evidence>
<dbReference type="InterPro" id="IPR020845">
    <property type="entry name" value="AMP-binding_CS"/>
</dbReference>
<dbReference type="SUPFAM" id="SSF56801">
    <property type="entry name" value="Acetyl-CoA synthetase-like"/>
    <property type="match status" value="1"/>
</dbReference>
<dbReference type="GO" id="GO:0005783">
    <property type="term" value="C:endoplasmic reticulum"/>
    <property type="evidence" value="ECO:0007669"/>
    <property type="project" value="TreeGrafter"/>
</dbReference>
<feature type="domain" description="AMP-dependent synthetase/ligase" evidence="8">
    <location>
        <begin position="11"/>
        <end position="438"/>
    </location>
</feature>
<comment type="catalytic activity">
    <reaction evidence="7">
        <text>a long-chain fatty acid + ATP + CoA = a long-chain fatty acyl-CoA + AMP + diphosphate</text>
        <dbReference type="Rhea" id="RHEA:15421"/>
        <dbReference type="ChEBI" id="CHEBI:30616"/>
        <dbReference type="ChEBI" id="CHEBI:33019"/>
        <dbReference type="ChEBI" id="CHEBI:57287"/>
        <dbReference type="ChEBI" id="CHEBI:57560"/>
        <dbReference type="ChEBI" id="CHEBI:83139"/>
        <dbReference type="ChEBI" id="CHEBI:456215"/>
        <dbReference type="EC" id="6.2.1.3"/>
    </reaction>
</comment>
<dbReference type="Pfam" id="PF00501">
    <property type="entry name" value="AMP-binding"/>
    <property type="match status" value="1"/>
</dbReference>
<accession>A0A5P1ENP2</accession>
<organism evidence="9 10">
    <name type="scientific">Asparagus officinalis</name>
    <name type="common">Garden asparagus</name>
    <dbReference type="NCBI Taxonomy" id="4686"/>
    <lineage>
        <taxon>Eukaryota</taxon>
        <taxon>Viridiplantae</taxon>
        <taxon>Streptophyta</taxon>
        <taxon>Embryophyta</taxon>
        <taxon>Tracheophyta</taxon>
        <taxon>Spermatophyta</taxon>
        <taxon>Magnoliopsida</taxon>
        <taxon>Liliopsida</taxon>
        <taxon>Asparagales</taxon>
        <taxon>Asparagaceae</taxon>
        <taxon>Asparagoideae</taxon>
        <taxon>Asparagus</taxon>
    </lineage>
</organism>
<dbReference type="Gene3D" id="3.40.50.12780">
    <property type="entry name" value="N-terminal domain of ligase-like"/>
    <property type="match status" value="1"/>
</dbReference>
<dbReference type="InterPro" id="IPR000873">
    <property type="entry name" value="AMP-dep_synth/lig_dom"/>
</dbReference>
<keyword evidence="7" id="KW-0443">Lipid metabolism</keyword>
<comment type="function">
    <text evidence="7">Catalyzes the conversion of long-chain fatty acids to their active form acyl-CoAs for both synthesis of cellular lipids, and degradation via beta-oxidation.</text>
</comment>
<dbReference type="OMA" id="HADPEHS"/>
<dbReference type="Proteomes" id="UP000243459">
    <property type="component" value="Chromosome 5"/>
</dbReference>
<dbReference type="GO" id="GO:0016207">
    <property type="term" value="F:4-coumarate-CoA ligase activity"/>
    <property type="evidence" value="ECO:0007669"/>
    <property type="project" value="UniProtKB-EC"/>
</dbReference>
<dbReference type="AlphaFoldDB" id="A0A5P1ENP2"/>
<dbReference type="InterPro" id="IPR042099">
    <property type="entry name" value="ANL_N_sf"/>
</dbReference>
<evidence type="ECO:0000256" key="7">
    <source>
        <dbReference type="RuleBase" id="RU369030"/>
    </source>
</evidence>
<dbReference type="Gramene" id="ONK67628">
    <property type="protein sequence ID" value="ONK67628"/>
    <property type="gene ID" value="A4U43_C05F2050"/>
</dbReference>
<dbReference type="GO" id="GO:0005524">
    <property type="term" value="F:ATP binding"/>
    <property type="evidence" value="ECO:0007669"/>
    <property type="project" value="UniProtKB-KW"/>
</dbReference>
<proteinExistence type="inferred from homology"/>
<evidence type="ECO:0000256" key="2">
    <source>
        <dbReference type="ARBA" id="ARBA00022598"/>
    </source>
</evidence>
<evidence type="ECO:0000256" key="3">
    <source>
        <dbReference type="ARBA" id="ARBA00022741"/>
    </source>
</evidence>
<dbReference type="GO" id="GO:0004467">
    <property type="term" value="F:long-chain fatty acid-CoA ligase activity"/>
    <property type="evidence" value="ECO:0007669"/>
    <property type="project" value="UniProtKB-EC"/>
</dbReference>
<dbReference type="PROSITE" id="PS00455">
    <property type="entry name" value="AMP_BINDING"/>
    <property type="match status" value="1"/>
</dbReference>
<keyword evidence="3 7" id="KW-0547">Nucleotide-binding</keyword>
<dbReference type="EC" id="6.2.1.3" evidence="7"/>
<dbReference type="OrthoDB" id="1700726at2759"/>
<evidence type="ECO:0000313" key="10">
    <source>
        <dbReference type="Proteomes" id="UP000243459"/>
    </source>
</evidence>
<dbReference type="GO" id="GO:0016020">
    <property type="term" value="C:membrane"/>
    <property type="evidence" value="ECO:0007669"/>
    <property type="project" value="TreeGrafter"/>
</dbReference>
<dbReference type="GO" id="GO:0106290">
    <property type="term" value="F:trans-cinnamate-CoA ligase activity"/>
    <property type="evidence" value="ECO:0007669"/>
    <property type="project" value="UniProtKB-ARBA"/>
</dbReference>
<sequence>MATSWEVFRFSAEKYPGNKMLGWREFANGRAGPYKWKTYEQIYEEVLHVGSALLHLGAKPGSRIGIYGANCPQWITAMQACNGYSLICVPLYDTLGSGAADYIIDHAEIDFVFVQDKKMKQILSSISARRLKSIISFSSTTKEQKDEARNTGMNIYSWNEFLQMGKEFPLEPIPPRSLDICTIMYTSGTSGQPKGVILTHENIATYVKGVDLYMEQFEEKMTVDDVYISFLPLAHILDRMIEEYFFHKGASVGYYQGDINVLRDDIMELKPTFLAGVPRVFERIHEGIMKAVSELLPHRRMFFNLLYKYKLYWMKSGYKHKKASPLADLLAFRKVKARLGGRIRLIISGGAPLSTDIEEFLRVTSCAYFSQGYGLTETCGLSSVGFPDEMSLIGTVGVASTFSEIRLEEVPEMGYDPLSIPSRGEICVRGKTLFSGYYKNPELTSESIRDGWFHTGDVGEMSPDGILKIIDRKKNIFKLSQGEYVAVEYLEKVYCFAPIIEDIWVYGDSYRSTLVAVVAPHEDNTKKWASMNGLKGSFIDLCGLQELKHYILQELKAIAEKNKLRGFEHIKGIIVDARPFDIERDLVTPTMKKKRPQMLKCYQADIERVYKNLAEERK</sequence>
<dbReference type="PANTHER" id="PTHR43272:SF6">
    <property type="entry name" value="LONG CHAIN ACYL-COA SYNTHETASE 1"/>
    <property type="match status" value="1"/>
</dbReference>
<dbReference type="GO" id="GO:0010143">
    <property type="term" value="P:cutin biosynthetic process"/>
    <property type="evidence" value="ECO:0007669"/>
    <property type="project" value="TreeGrafter"/>
</dbReference>
<dbReference type="InterPro" id="IPR045311">
    <property type="entry name" value="LC-FACS_euk"/>
</dbReference>
<gene>
    <name evidence="9" type="ORF">A4U43_C05F2050</name>
</gene>
<name>A0A5P1ENP2_ASPOF</name>
<keyword evidence="4 7" id="KW-0276">Fatty acid metabolism</keyword>
<evidence type="ECO:0000256" key="6">
    <source>
        <dbReference type="ARBA" id="ARBA00034252"/>
    </source>
</evidence>
<dbReference type="CDD" id="cd05927">
    <property type="entry name" value="LC-FACS_euk"/>
    <property type="match status" value="1"/>
</dbReference>
<evidence type="ECO:0000256" key="1">
    <source>
        <dbReference type="ARBA" id="ARBA00006432"/>
    </source>
</evidence>
<dbReference type="EMBL" id="CM007385">
    <property type="protein sequence ID" value="ONK67628.1"/>
    <property type="molecule type" value="Genomic_DNA"/>
</dbReference>
<dbReference type="PANTHER" id="PTHR43272">
    <property type="entry name" value="LONG-CHAIN-FATTY-ACID--COA LIGASE"/>
    <property type="match status" value="1"/>
</dbReference>
<comment type="similarity">
    <text evidence="1 7">Belongs to the ATP-dependent AMP-binding enzyme family.</text>
</comment>
<comment type="catalytic activity">
    <reaction evidence="6">
        <text>(E)-4-coumarate + ATP + CoA = (E)-4-coumaroyl-CoA + AMP + diphosphate</text>
        <dbReference type="Rhea" id="RHEA:19641"/>
        <dbReference type="ChEBI" id="CHEBI:12876"/>
        <dbReference type="ChEBI" id="CHEBI:30616"/>
        <dbReference type="ChEBI" id="CHEBI:33019"/>
        <dbReference type="ChEBI" id="CHEBI:57287"/>
        <dbReference type="ChEBI" id="CHEBI:85008"/>
        <dbReference type="ChEBI" id="CHEBI:456215"/>
        <dbReference type="EC" id="6.2.1.12"/>
    </reaction>
    <physiologicalReaction direction="left-to-right" evidence="6">
        <dbReference type="Rhea" id="RHEA:19642"/>
    </physiologicalReaction>
</comment>
<evidence type="ECO:0000256" key="5">
    <source>
        <dbReference type="ARBA" id="ARBA00022840"/>
    </source>
</evidence>
<evidence type="ECO:0000313" key="9">
    <source>
        <dbReference type="EMBL" id="ONK67628.1"/>
    </source>
</evidence>
<keyword evidence="5 7" id="KW-0067">ATP-binding</keyword>
<dbReference type="GO" id="GO:0009698">
    <property type="term" value="P:phenylpropanoid metabolic process"/>
    <property type="evidence" value="ECO:0007669"/>
    <property type="project" value="UniProtKB-ARBA"/>
</dbReference>
<keyword evidence="10" id="KW-1185">Reference proteome</keyword>
<reference evidence="10" key="1">
    <citation type="journal article" date="2017" name="Nat. Commun.">
        <title>The asparagus genome sheds light on the origin and evolution of a young Y chromosome.</title>
        <authorList>
            <person name="Harkess A."/>
            <person name="Zhou J."/>
            <person name="Xu C."/>
            <person name="Bowers J.E."/>
            <person name="Van der Hulst R."/>
            <person name="Ayyampalayam S."/>
            <person name="Mercati F."/>
            <person name="Riccardi P."/>
            <person name="McKain M.R."/>
            <person name="Kakrana A."/>
            <person name="Tang H."/>
            <person name="Ray J."/>
            <person name="Groenendijk J."/>
            <person name="Arikit S."/>
            <person name="Mathioni S.M."/>
            <person name="Nakano M."/>
            <person name="Shan H."/>
            <person name="Telgmann-Rauber A."/>
            <person name="Kanno A."/>
            <person name="Yue Z."/>
            <person name="Chen H."/>
            <person name="Li W."/>
            <person name="Chen Y."/>
            <person name="Xu X."/>
            <person name="Zhang Y."/>
            <person name="Luo S."/>
            <person name="Chen H."/>
            <person name="Gao J."/>
            <person name="Mao Z."/>
            <person name="Pires J.C."/>
            <person name="Luo M."/>
            <person name="Kudrna D."/>
            <person name="Wing R.A."/>
            <person name="Meyers B.C."/>
            <person name="Yi K."/>
            <person name="Kong H."/>
            <person name="Lavrijsen P."/>
            <person name="Sunseri F."/>
            <person name="Falavigna A."/>
            <person name="Ye Y."/>
            <person name="Leebens-Mack J.H."/>
            <person name="Chen G."/>
        </authorList>
    </citation>
    <scope>NUCLEOTIDE SEQUENCE [LARGE SCALE GENOMIC DNA]</scope>
    <source>
        <strain evidence="10">cv. DH0086</strain>
    </source>
</reference>
<evidence type="ECO:0000259" key="8">
    <source>
        <dbReference type="Pfam" id="PF00501"/>
    </source>
</evidence>
<protein>
    <recommendedName>
        <fullName evidence="7">Long-chain-fatty-acid--CoA ligase</fullName>
        <ecNumber evidence="7">6.2.1.3</ecNumber>
    </recommendedName>
</protein>